<organism evidence="2 3">
    <name type="scientific">Lentinula guzmanii</name>
    <dbReference type="NCBI Taxonomy" id="2804957"/>
    <lineage>
        <taxon>Eukaryota</taxon>
        <taxon>Fungi</taxon>
        <taxon>Dikarya</taxon>
        <taxon>Basidiomycota</taxon>
        <taxon>Agaricomycotina</taxon>
        <taxon>Agaricomycetes</taxon>
        <taxon>Agaricomycetidae</taxon>
        <taxon>Agaricales</taxon>
        <taxon>Marasmiineae</taxon>
        <taxon>Omphalotaceae</taxon>
        <taxon>Lentinula</taxon>
    </lineage>
</organism>
<dbReference type="Proteomes" id="UP001176059">
    <property type="component" value="Unassembled WGS sequence"/>
</dbReference>
<accession>A0AA38JL44</accession>
<dbReference type="AlphaFoldDB" id="A0AA38JL44"/>
<evidence type="ECO:0000256" key="1">
    <source>
        <dbReference type="SAM" id="MobiDB-lite"/>
    </source>
</evidence>
<reference evidence="2" key="1">
    <citation type="submission" date="2022-08" db="EMBL/GenBank/DDBJ databases">
        <authorList>
            <consortium name="DOE Joint Genome Institute"/>
            <person name="Min B."/>
            <person name="Sierra-Patev S."/>
            <person name="Naranjo-Ortiz M."/>
            <person name="Looney B."/>
            <person name="Konkel Z."/>
            <person name="Slot J.C."/>
            <person name="Sakamoto Y."/>
            <person name="Steenwyk J.L."/>
            <person name="Rokas A."/>
            <person name="Carro J."/>
            <person name="Camarero S."/>
            <person name="Ferreira P."/>
            <person name="Molpeceres G."/>
            <person name="Ruiz-duenas F.J."/>
            <person name="Serrano A."/>
            <person name="Henrissat B."/>
            <person name="Drula E."/>
            <person name="Hughes K.W."/>
            <person name="Mata J.L."/>
            <person name="Ishikawa N.K."/>
            <person name="Vargas-Isla R."/>
            <person name="Ushijima S."/>
            <person name="Smith C.A."/>
            <person name="Ahrendt S."/>
            <person name="Andreopoulos W."/>
            <person name="He G."/>
            <person name="LaButti K."/>
            <person name="Lipzen A."/>
            <person name="Ng V."/>
            <person name="Riley R."/>
            <person name="Sandor L."/>
            <person name="Barry K."/>
            <person name="Martinez A.T."/>
            <person name="Xiao Y."/>
            <person name="Gibbons J.G."/>
            <person name="Terashima K."/>
            <person name="Hibbett D.S."/>
            <person name="Grigoriev I.V."/>
        </authorList>
    </citation>
    <scope>NUCLEOTIDE SEQUENCE</scope>
    <source>
        <strain evidence="2">ET3784</strain>
    </source>
</reference>
<evidence type="ECO:0000313" key="2">
    <source>
        <dbReference type="EMBL" id="KAJ3731391.1"/>
    </source>
</evidence>
<reference evidence="2" key="2">
    <citation type="journal article" date="2023" name="Proc. Natl. Acad. Sci. U.S.A.">
        <title>A global phylogenomic analysis of the shiitake genus Lentinula.</title>
        <authorList>
            <person name="Sierra-Patev S."/>
            <person name="Min B."/>
            <person name="Naranjo-Ortiz M."/>
            <person name="Looney B."/>
            <person name="Konkel Z."/>
            <person name="Slot J.C."/>
            <person name="Sakamoto Y."/>
            <person name="Steenwyk J.L."/>
            <person name="Rokas A."/>
            <person name="Carro J."/>
            <person name="Camarero S."/>
            <person name="Ferreira P."/>
            <person name="Molpeceres G."/>
            <person name="Ruiz-Duenas F.J."/>
            <person name="Serrano A."/>
            <person name="Henrissat B."/>
            <person name="Drula E."/>
            <person name="Hughes K.W."/>
            <person name="Mata J.L."/>
            <person name="Ishikawa N.K."/>
            <person name="Vargas-Isla R."/>
            <person name="Ushijima S."/>
            <person name="Smith C.A."/>
            <person name="Donoghue J."/>
            <person name="Ahrendt S."/>
            <person name="Andreopoulos W."/>
            <person name="He G."/>
            <person name="LaButti K."/>
            <person name="Lipzen A."/>
            <person name="Ng V."/>
            <person name="Riley R."/>
            <person name="Sandor L."/>
            <person name="Barry K."/>
            <person name="Martinez A.T."/>
            <person name="Xiao Y."/>
            <person name="Gibbons J.G."/>
            <person name="Terashima K."/>
            <person name="Grigoriev I.V."/>
            <person name="Hibbett D."/>
        </authorList>
    </citation>
    <scope>NUCLEOTIDE SEQUENCE</scope>
    <source>
        <strain evidence="2">ET3784</strain>
    </source>
</reference>
<protein>
    <submittedName>
        <fullName evidence="2">Uncharacterized protein</fullName>
    </submittedName>
</protein>
<evidence type="ECO:0000313" key="3">
    <source>
        <dbReference type="Proteomes" id="UP001176059"/>
    </source>
</evidence>
<keyword evidence="3" id="KW-1185">Reference proteome</keyword>
<proteinExistence type="predicted"/>
<sequence length="212" mass="22949">MNTFLTASSWSFFKSLATPIWITQEQAAEFDKASEYRQLLIQSIHVTAIKFSEVAASVVLALMEFLGGSAGSSASDCNRTMAPSRNLNHKNIQTRQGKILSLSPPANDPIPCREVPSFRVPNVHGNFNASKDDDDDHDSLSDDDASSGCSGCLPGVGLRPSRNALAISVFTQQGKDRVCFIAVLLERIQGVSRAHPRQFNAPSMTLRSPTPG</sequence>
<comment type="caution">
    <text evidence="2">The sequence shown here is derived from an EMBL/GenBank/DDBJ whole genome shotgun (WGS) entry which is preliminary data.</text>
</comment>
<feature type="compositionally biased region" description="Acidic residues" evidence="1">
    <location>
        <begin position="132"/>
        <end position="145"/>
    </location>
</feature>
<name>A0AA38JL44_9AGAR</name>
<feature type="region of interest" description="Disordered" evidence="1">
    <location>
        <begin position="123"/>
        <end position="145"/>
    </location>
</feature>
<gene>
    <name evidence="2" type="ORF">DFJ43DRAFT_1187547</name>
</gene>
<dbReference type="EMBL" id="JANVFO010000031">
    <property type="protein sequence ID" value="KAJ3731391.1"/>
    <property type="molecule type" value="Genomic_DNA"/>
</dbReference>